<dbReference type="PANTHER" id="PTHR42895">
    <property type="entry name" value="IRON-SULFUR CLUSTER-BINDING PROTEIN-RELATED"/>
    <property type="match status" value="1"/>
</dbReference>
<dbReference type="PROSITE" id="PS51379">
    <property type="entry name" value="4FE4S_FER_2"/>
    <property type="match status" value="2"/>
</dbReference>
<reference evidence="2 3" key="1">
    <citation type="journal article" date="2014" name="Genome Announc.">
        <title>Draft Genome Sequence of Fervidicella metallireducens Strain AeBT, an Iron-Reducing Thermoanaerobe from the Great Artesian Basin.</title>
        <authorList>
            <person name="Patel B.K."/>
        </authorList>
    </citation>
    <scope>NUCLEOTIDE SEQUENCE [LARGE SCALE GENOMIC DNA]</scope>
    <source>
        <strain evidence="2 3">AeB</strain>
    </source>
</reference>
<dbReference type="SUPFAM" id="SSF54862">
    <property type="entry name" value="4Fe-4S ferredoxins"/>
    <property type="match status" value="1"/>
</dbReference>
<dbReference type="Proteomes" id="UP000019681">
    <property type="component" value="Unassembled WGS sequence"/>
</dbReference>
<organism evidence="2 3">
    <name type="scientific">Fervidicella metallireducens AeB</name>
    <dbReference type="NCBI Taxonomy" id="1403537"/>
    <lineage>
        <taxon>Bacteria</taxon>
        <taxon>Bacillati</taxon>
        <taxon>Bacillota</taxon>
        <taxon>Clostridia</taxon>
        <taxon>Eubacteriales</taxon>
        <taxon>Clostridiaceae</taxon>
        <taxon>Fervidicella</taxon>
    </lineage>
</organism>
<dbReference type="RefSeq" id="WP_035377078.1">
    <property type="nucleotide sequence ID" value="NZ_AZQP01000001.1"/>
</dbReference>
<feature type="domain" description="4Fe-4S ferredoxin-type" evidence="1">
    <location>
        <begin position="5"/>
        <end position="34"/>
    </location>
</feature>
<dbReference type="STRING" id="1403537.Q428_00215"/>
<proteinExistence type="predicted"/>
<sequence length="252" mass="27746">MAFRKIVHIDEEKCNGCGLCIPNCAEGALQIVDGKAKLVKDIYCDGLGACLGHCPMDAIQIIERDAEDFDEKAVEEHLNNQKKDEGCGCSNHPEANNSGHLHQGGCPGSRIRQFGKNVEENNPVKISSKLRQWPVQLSLVPHNAPYFKNADLLITADCVPFAYGNYHNDFLKDKAVVVGCPKLDDADYYTRKLEDIIKTNDLESITVLKMEVPCCSGMSQAAKIARDRAGSDVPVKVVTIGIEGDIIKREYL</sequence>
<feature type="domain" description="4Fe-4S ferredoxin-type" evidence="1">
    <location>
        <begin position="35"/>
        <end position="64"/>
    </location>
</feature>
<name>A0A017RYL3_9CLOT</name>
<dbReference type="Pfam" id="PF12837">
    <property type="entry name" value="Fer4_6"/>
    <property type="match status" value="1"/>
</dbReference>
<evidence type="ECO:0000259" key="1">
    <source>
        <dbReference type="PROSITE" id="PS51379"/>
    </source>
</evidence>
<gene>
    <name evidence="2" type="ORF">Q428_00215</name>
</gene>
<evidence type="ECO:0000313" key="2">
    <source>
        <dbReference type="EMBL" id="EYE89767.1"/>
    </source>
</evidence>
<comment type="caution">
    <text evidence="2">The sequence shown here is derived from an EMBL/GenBank/DDBJ whole genome shotgun (WGS) entry which is preliminary data.</text>
</comment>
<dbReference type="PANTHER" id="PTHR42895:SF1">
    <property type="entry name" value="IRON-SULFUR CLUSTER PROTEIN"/>
    <property type="match status" value="1"/>
</dbReference>
<dbReference type="InterPro" id="IPR017896">
    <property type="entry name" value="4Fe4S_Fe-S-bd"/>
</dbReference>
<dbReference type="OrthoDB" id="9795268at2"/>
<keyword evidence="3" id="KW-1185">Reference proteome</keyword>
<accession>A0A017RYL3</accession>
<evidence type="ECO:0000313" key="3">
    <source>
        <dbReference type="Proteomes" id="UP000019681"/>
    </source>
</evidence>
<dbReference type="InterPro" id="IPR052911">
    <property type="entry name" value="Corrinoid_activation_enz"/>
</dbReference>
<protein>
    <submittedName>
        <fullName evidence="2">4Fe-4S ferredoxin</fullName>
    </submittedName>
</protein>
<dbReference type="AlphaFoldDB" id="A0A017RYL3"/>
<dbReference type="Gene3D" id="3.30.70.20">
    <property type="match status" value="1"/>
</dbReference>
<dbReference type="EMBL" id="AZQP01000001">
    <property type="protein sequence ID" value="EYE89767.1"/>
    <property type="molecule type" value="Genomic_DNA"/>
</dbReference>